<evidence type="ECO:0000313" key="2">
    <source>
        <dbReference type="EMBL" id="KAJ4256090.1"/>
    </source>
</evidence>
<sequence>MQAASFTLWISALNYLISLGDSLMHPDPKLLGYGSSRTAIVKTELPAARVVCNDEIIQIEQNATFVEGKFPMLPEYSLRWRTNPSDSEFMTWFETVDVTGTVLSMMNTATQTSIMAKPIDLPPMPEQASSVGVILLSSDDTNTSRWMMQGCSVDARWAKGKTEITENYISVKYDFGADQPRSLVDSEVDVAGFGWGGFVPPKDGTWRRINVSAQWLDALNPEIPGVDEDEASLGAGRQTTIESIIEASAHGPLGVQESTLLRELALAVTVVDGLSRSSSYRTANYSSMFEPLVSEPWYKSSARSLVRLGGPKNTLEAREATDKAELKMQMQLHGYAMSVVGWFDYLCIVVLLTHALIALTHSIWIVWHERTSDAWESMTELMALCLNSERPDLTGEDGLSNTSAGVRTWVPTQQVGWVEAYKTRDEACAIAGSSTEYREQLQLRFGRGRHTKVTGRDGQFQAKVENDYGRL</sequence>
<proteinExistence type="predicted"/>
<accession>A0A9W8RVH4</accession>
<protein>
    <submittedName>
        <fullName evidence="2">Uncharacterized protein</fullName>
    </submittedName>
</protein>
<comment type="caution">
    <text evidence="2">The sequence shown here is derived from an EMBL/GenBank/DDBJ whole genome shotgun (WGS) entry which is preliminary data.</text>
</comment>
<keyword evidence="3" id="KW-1185">Reference proteome</keyword>
<dbReference type="Proteomes" id="UP001152049">
    <property type="component" value="Unassembled WGS sequence"/>
</dbReference>
<dbReference type="AlphaFoldDB" id="A0A9W8RVH4"/>
<dbReference type="EMBL" id="JAOQAZ010000019">
    <property type="protein sequence ID" value="KAJ4256090.1"/>
    <property type="molecule type" value="Genomic_DNA"/>
</dbReference>
<dbReference type="OrthoDB" id="5342924at2759"/>
<feature type="chain" id="PRO_5040986872" evidence="1">
    <location>
        <begin position="23"/>
        <end position="471"/>
    </location>
</feature>
<evidence type="ECO:0000256" key="1">
    <source>
        <dbReference type="SAM" id="SignalP"/>
    </source>
</evidence>
<feature type="signal peptide" evidence="1">
    <location>
        <begin position="1"/>
        <end position="22"/>
    </location>
</feature>
<keyword evidence="1" id="KW-0732">Signal</keyword>
<name>A0A9W8RVH4_9HYPO</name>
<reference evidence="2" key="1">
    <citation type="submission" date="2022-09" db="EMBL/GenBank/DDBJ databases">
        <title>Fusarium specimens isolated from Avocado Roots.</title>
        <authorList>
            <person name="Stajich J."/>
            <person name="Roper C."/>
            <person name="Heimlech-Rivalta G."/>
        </authorList>
    </citation>
    <scope>NUCLEOTIDE SEQUENCE</scope>
    <source>
        <strain evidence="2">CF00136</strain>
    </source>
</reference>
<organism evidence="2 3">
    <name type="scientific">Fusarium torreyae</name>
    <dbReference type="NCBI Taxonomy" id="1237075"/>
    <lineage>
        <taxon>Eukaryota</taxon>
        <taxon>Fungi</taxon>
        <taxon>Dikarya</taxon>
        <taxon>Ascomycota</taxon>
        <taxon>Pezizomycotina</taxon>
        <taxon>Sordariomycetes</taxon>
        <taxon>Hypocreomycetidae</taxon>
        <taxon>Hypocreales</taxon>
        <taxon>Nectriaceae</taxon>
        <taxon>Fusarium</taxon>
    </lineage>
</organism>
<gene>
    <name evidence="2" type="ORF">NW762_009166</name>
</gene>
<evidence type="ECO:0000313" key="3">
    <source>
        <dbReference type="Proteomes" id="UP001152049"/>
    </source>
</evidence>